<feature type="transmembrane region" description="Helical" evidence="8">
    <location>
        <begin position="485"/>
        <end position="505"/>
    </location>
</feature>
<evidence type="ECO:0000256" key="3">
    <source>
        <dbReference type="ARBA" id="ARBA00022448"/>
    </source>
</evidence>
<organism evidence="9 10">
    <name type="scientific">Zhengella mangrovi</name>
    <dbReference type="NCBI Taxonomy" id="1982044"/>
    <lineage>
        <taxon>Bacteria</taxon>
        <taxon>Pseudomonadati</taxon>
        <taxon>Pseudomonadota</taxon>
        <taxon>Alphaproteobacteria</taxon>
        <taxon>Hyphomicrobiales</taxon>
        <taxon>Notoacmeibacteraceae</taxon>
        <taxon>Zhengella</taxon>
    </lineage>
</organism>
<dbReference type="EMBL" id="PDVP01000005">
    <property type="protein sequence ID" value="PHP67058.1"/>
    <property type="molecule type" value="Genomic_DNA"/>
</dbReference>
<dbReference type="AlphaFoldDB" id="A0A2G1QPB8"/>
<evidence type="ECO:0000313" key="10">
    <source>
        <dbReference type="Proteomes" id="UP000221168"/>
    </source>
</evidence>
<name>A0A2G1QPB8_9HYPH</name>
<sequence>MTDVMPEAANPVETDYEIGQDNIEGQLGPFGFDIHNPVFLISGLAIVAFVFYALAFQEQAAAVFGAMRPWLTSTFDWFFLLAANIFVLFCLFLIVSPWGKVRLGGPDAVPEYSYTGWFAMLFAAGMGIGLMFFGVLEPVYHMAVSQPLGTPSPFAEDGSVIAANVEAAKEMGLAATIYHWGLHPWAIYAIVALALALFTFNKGLPLTIRSAFFPIFGDRVWGWTGHIIDTLAVFATLFGLATSLGFGAQQANAGLEHVFGIPNNTTVQVLLITFITSIALFSVLRGLDGGVKLLSEINMGIAALLLLFVLFVGPTMMILTDFGQGMVAYVRDLVPLSNPFGRTDDSYREGWTAFYWAWWISWSPFVGMFIARVSRGRTVREFITCVLIIPSIVCVLWMAVFGGVAIDQVLSDPAASMVKQNVIDNYNPPLSLFAMLEGLPLSSITSVIGIVLVIVFFVTSSDSGSLVIDTITAGGKVDAPVPQRVFWATFEGAVAIVLLLGGGLAALQAMVISTGLPFTLVLLLMCVAIVKGLQSEPRT</sequence>
<reference evidence="9 10" key="1">
    <citation type="submission" date="2017-10" db="EMBL/GenBank/DDBJ databases">
        <title>Sedimentibacterium mangrovi gen. nov., sp. nov., a novel member of family Phyllobacteriacea isolated from mangrove sediment.</title>
        <authorList>
            <person name="Liao H."/>
            <person name="Tian Y."/>
        </authorList>
    </citation>
    <scope>NUCLEOTIDE SEQUENCE [LARGE SCALE GENOMIC DNA]</scope>
    <source>
        <strain evidence="9 10">X9-2-2</strain>
    </source>
</reference>
<dbReference type="InterPro" id="IPR000060">
    <property type="entry name" value="BCCT_transptr"/>
</dbReference>
<feature type="transmembrane region" description="Helical" evidence="8">
    <location>
        <begin position="77"/>
        <end position="95"/>
    </location>
</feature>
<dbReference type="Pfam" id="PF02028">
    <property type="entry name" value="BCCT"/>
    <property type="match status" value="1"/>
</dbReference>
<evidence type="ECO:0000256" key="2">
    <source>
        <dbReference type="ARBA" id="ARBA00005658"/>
    </source>
</evidence>
<protein>
    <submittedName>
        <fullName evidence="9">BCCT transporter</fullName>
    </submittedName>
</protein>
<comment type="similarity">
    <text evidence="2">Belongs to the BCCT transporter (TC 2.A.15) family.</text>
</comment>
<evidence type="ECO:0000256" key="1">
    <source>
        <dbReference type="ARBA" id="ARBA00004651"/>
    </source>
</evidence>
<keyword evidence="5 8" id="KW-0812">Transmembrane</keyword>
<dbReference type="GO" id="GO:0022857">
    <property type="term" value="F:transmembrane transporter activity"/>
    <property type="evidence" value="ECO:0007669"/>
    <property type="project" value="InterPro"/>
</dbReference>
<keyword evidence="6 8" id="KW-1133">Transmembrane helix</keyword>
<feature type="transmembrane region" description="Helical" evidence="8">
    <location>
        <begin position="182"/>
        <end position="200"/>
    </location>
</feature>
<evidence type="ECO:0000256" key="7">
    <source>
        <dbReference type="ARBA" id="ARBA00023136"/>
    </source>
</evidence>
<dbReference type="PANTHER" id="PTHR30047">
    <property type="entry name" value="HIGH-AFFINITY CHOLINE TRANSPORT PROTEIN-RELATED"/>
    <property type="match status" value="1"/>
</dbReference>
<evidence type="ECO:0000256" key="5">
    <source>
        <dbReference type="ARBA" id="ARBA00022692"/>
    </source>
</evidence>
<feature type="transmembrane region" description="Helical" evidence="8">
    <location>
        <begin position="38"/>
        <end position="57"/>
    </location>
</feature>
<evidence type="ECO:0000313" key="9">
    <source>
        <dbReference type="EMBL" id="PHP67058.1"/>
    </source>
</evidence>
<comment type="caution">
    <text evidence="9">The sequence shown here is derived from an EMBL/GenBank/DDBJ whole genome shotgun (WGS) entry which is preliminary data.</text>
</comment>
<evidence type="ECO:0000256" key="6">
    <source>
        <dbReference type="ARBA" id="ARBA00022989"/>
    </source>
</evidence>
<accession>A0A2G1QPB8</accession>
<comment type="subcellular location">
    <subcellularLocation>
        <location evidence="1">Cell membrane</location>
        <topology evidence="1">Multi-pass membrane protein</topology>
    </subcellularLocation>
</comment>
<evidence type="ECO:0000256" key="8">
    <source>
        <dbReference type="SAM" id="Phobius"/>
    </source>
</evidence>
<keyword evidence="3" id="KW-0813">Transport</keyword>
<dbReference type="RefSeq" id="WP_099306378.1">
    <property type="nucleotide sequence ID" value="NZ_PDVP01000005.1"/>
</dbReference>
<dbReference type="OrthoDB" id="9775735at2"/>
<keyword evidence="4" id="KW-1003">Cell membrane</keyword>
<keyword evidence="10" id="KW-1185">Reference proteome</keyword>
<feature type="transmembrane region" description="Helical" evidence="8">
    <location>
        <begin position="511"/>
        <end position="530"/>
    </location>
</feature>
<feature type="transmembrane region" description="Helical" evidence="8">
    <location>
        <begin position="439"/>
        <end position="458"/>
    </location>
</feature>
<feature type="transmembrane region" description="Helical" evidence="8">
    <location>
        <begin position="266"/>
        <end position="287"/>
    </location>
</feature>
<feature type="transmembrane region" description="Helical" evidence="8">
    <location>
        <begin position="116"/>
        <end position="136"/>
    </location>
</feature>
<dbReference type="PANTHER" id="PTHR30047:SF7">
    <property type="entry name" value="HIGH-AFFINITY CHOLINE TRANSPORT PROTEIN"/>
    <property type="match status" value="1"/>
</dbReference>
<dbReference type="GO" id="GO:0005886">
    <property type="term" value="C:plasma membrane"/>
    <property type="evidence" value="ECO:0007669"/>
    <property type="project" value="UniProtKB-SubCell"/>
</dbReference>
<dbReference type="Proteomes" id="UP000221168">
    <property type="component" value="Unassembled WGS sequence"/>
</dbReference>
<gene>
    <name evidence="9" type="ORF">CSC94_10930</name>
</gene>
<dbReference type="NCBIfam" id="TIGR00842">
    <property type="entry name" value="bcct"/>
    <property type="match status" value="1"/>
</dbReference>
<evidence type="ECO:0000256" key="4">
    <source>
        <dbReference type="ARBA" id="ARBA00022475"/>
    </source>
</evidence>
<feature type="transmembrane region" description="Helical" evidence="8">
    <location>
        <begin position="299"/>
        <end position="319"/>
    </location>
</feature>
<feature type="transmembrane region" description="Helical" evidence="8">
    <location>
        <begin position="353"/>
        <end position="371"/>
    </location>
</feature>
<feature type="transmembrane region" description="Helical" evidence="8">
    <location>
        <begin position="383"/>
        <end position="406"/>
    </location>
</feature>
<proteinExistence type="inferred from homology"/>
<keyword evidence="7 8" id="KW-0472">Membrane</keyword>